<keyword evidence="2" id="KW-1185">Reference proteome</keyword>
<sequence>MDYTRFEPDLNKSIWHNIFALNGSHDIRRGLTFLLWICSFFMTHYLLKCAVNPSYLPAAGMRTKTTFGWDWSVASYDGWVKDVVQYVLVRWLRLGHAMLSEGGSELVVTVSSHVGLIDALGFGDIELA</sequence>
<name>A0A9P4LR78_9PLEO</name>
<dbReference type="Proteomes" id="UP000799777">
    <property type="component" value="Unassembled WGS sequence"/>
</dbReference>
<reference evidence="1" key="1">
    <citation type="journal article" date="2020" name="Stud. Mycol.">
        <title>101 Dothideomycetes genomes: a test case for predicting lifestyles and emergence of pathogens.</title>
        <authorList>
            <person name="Haridas S."/>
            <person name="Albert R."/>
            <person name="Binder M."/>
            <person name="Bloem J."/>
            <person name="Labutti K."/>
            <person name="Salamov A."/>
            <person name="Andreopoulos B."/>
            <person name="Baker S."/>
            <person name="Barry K."/>
            <person name="Bills G."/>
            <person name="Bluhm B."/>
            <person name="Cannon C."/>
            <person name="Castanera R."/>
            <person name="Culley D."/>
            <person name="Daum C."/>
            <person name="Ezra D."/>
            <person name="Gonzalez J."/>
            <person name="Henrissat B."/>
            <person name="Kuo A."/>
            <person name="Liang C."/>
            <person name="Lipzen A."/>
            <person name="Lutzoni F."/>
            <person name="Magnuson J."/>
            <person name="Mondo S."/>
            <person name="Nolan M."/>
            <person name="Ohm R."/>
            <person name="Pangilinan J."/>
            <person name="Park H.-J."/>
            <person name="Ramirez L."/>
            <person name="Alfaro M."/>
            <person name="Sun H."/>
            <person name="Tritt A."/>
            <person name="Yoshinaga Y."/>
            <person name="Zwiers L.-H."/>
            <person name="Turgeon B."/>
            <person name="Goodwin S."/>
            <person name="Spatafora J."/>
            <person name="Crous P."/>
            <person name="Grigoriev I."/>
        </authorList>
    </citation>
    <scope>NUCLEOTIDE SEQUENCE</scope>
    <source>
        <strain evidence="1">CBS 110217</strain>
    </source>
</reference>
<protein>
    <submittedName>
        <fullName evidence="1">Uncharacterized protein</fullName>
    </submittedName>
</protein>
<dbReference type="EMBL" id="ML978166">
    <property type="protein sequence ID" value="KAF2033482.1"/>
    <property type="molecule type" value="Genomic_DNA"/>
</dbReference>
<evidence type="ECO:0000313" key="1">
    <source>
        <dbReference type="EMBL" id="KAF2033482.1"/>
    </source>
</evidence>
<organism evidence="1 2">
    <name type="scientific">Setomelanomma holmii</name>
    <dbReference type="NCBI Taxonomy" id="210430"/>
    <lineage>
        <taxon>Eukaryota</taxon>
        <taxon>Fungi</taxon>
        <taxon>Dikarya</taxon>
        <taxon>Ascomycota</taxon>
        <taxon>Pezizomycotina</taxon>
        <taxon>Dothideomycetes</taxon>
        <taxon>Pleosporomycetidae</taxon>
        <taxon>Pleosporales</taxon>
        <taxon>Pleosporineae</taxon>
        <taxon>Phaeosphaeriaceae</taxon>
        <taxon>Setomelanomma</taxon>
    </lineage>
</organism>
<gene>
    <name evidence="1" type="ORF">EK21DRAFT_86276</name>
</gene>
<comment type="caution">
    <text evidence="1">The sequence shown here is derived from an EMBL/GenBank/DDBJ whole genome shotgun (WGS) entry which is preliminary data.</text>
</comment>
<proteinExistence type="predicted"/>
<accession>A0A9P4LR78</accession>
<dbReference type="AlphaFoldDB" id="A0A9P4LR78"/>
<evidence type="ECO:0000313" key="2">
    <source>
        <dbReference type="Proteomes" id="UP000799777"/>
    </source>
</evidence>